<keyword evidence="3" id="KW-1185">Reference proteome</keyword>
<dbReference type="EMBL" id="GL377606">
    <property type="protein sequence ID" value="EFJ19449.1"/>
    <property type="molecule type" value="Genomic_DNA"/>
</dbReference>
<evidence type="ECO:0000313" key="3">
    <source>
        <dbReference type="Proteomes" id="UP000001514"/>
    </source>
</evidence>
<evidence type="ECO:0000256" key="1">
    <source>
        <dbReference type="SAM" id="MobiDB-lite"/>
    </source>
</evidence>
<dbReference type="Proteomes" id="UP000001514">
    <property type="component" value="Unassembled WGS sequence"/>
</dbReference>
<proteinExistence type="predicted"/>
<protein>
    <submittedName>
        <fullName evidence="2">Uncharacterized protein</fullName>
    </submittedName>
</protein>
<dbReference type="InParanoid" id="D8S825"/>
<reference evidence="2 3" key="1">
    <citation type="journal article" date="2011" name="Science">
        <title>The Selaginella genome identifies genetic changes associated with the evolution of vascular plants.</title>
        <authorList>
            <person name="Banks J.A."/>
            <person name="Nishiyama T."/>
            <person name="Hasebe M."/>
            <person name="Bowman J.L."/>
            <person name="Gribskov M."/>
            <person name="dePamphilis C."/>
            <person name="Albert V.A."/>
            <person name="Aono N."/>
            <person name="Aoyama T."/>
            <person name="Ambrose B.A."/>
            <person name="Ashton N.W."/>
            <person name="Axtell M.J."/>
            <person name="Barker E."/>
            <person name="Barker M.S."/>
            <person name="Bennetzen J.L."/>
            <person name="Bonawitz N.D."/>
            <person name="Chapple C."/>
            <person name="Cheng C."/>
            <person name="Correa L.G."/>
            <person name="Dacre M."/>
            <person name="DeBarry J."/>
            <person name="Dreyer I."/>
            <person name="Elias M."/>
            <person name="Engstrom E.M."/>
            <person name="Estelle M."/>
            <person name="Feng L."/>
            <person name="Finet C."/>
            <person name="Floyd S.K."/>
            <person name="Frommer W.B."/>
            <person name="Fujita T."/>
            <person name="Gramzow L."/>
            <person name="Gutensohn M."/>
            <person name="Harholt J."/>
            <person name="Hattori M."/>
            <person name="Heyl A."/>
            <person name="Hirai T."/>
            <person name="Hiwatashi Y."/>
            <person name="Ishikawa M."/>
            <person name="Iwata M."/>
            <person name="Karol K.G."/>
            <person name="Koehler B."/>
            <person name="Kolukisaoglu U."/>
            <person name="Kubo M."/>
            <person name="Kurata T."/>
            <person name="Lalonde S."/>
            <person name="Li K."/>
            <person name="Li Y."/>
            <person name="Litt A."/>
            <person name="Lyons E."/>
            <person name="Manning G."/>
            <person name="Maruyama T."/>
            <person name="Michael T.P."/>
            <person name="Mikami K."/>
            <person name="Miyazaki S."/>
            <person name="Morinaga S."/>
            <person name="Murata T."/>
            <person name="Mueller-Roeber B."/>
            <person name="Nelson D.R."/>
            <person name="Obara M."/>
            <person name="Oguri Y."/>
            <person name="Olmstead R.G."/>
            <person name="Onodera N."/>
            <person name="Petersen B.L."/>
            <person name="Pils B."/>
            <person name="Prigge M."/>
            <person name="Rensing S.A."/>
            <person name="Riano-Pachon D.M."/>
            <person name="Roberts A.W."/>
            <person name="Sato Y."/>
            <person name="Scheller H.V."/>
            <person name="Schulz B."/>
            <person name="Schulz C."/>
            <person name="Shakirov E.V."/>
            <person name="Shibagaki N."/>
            <person name="Shinohara N."/>
            <person name="Shippen D.E."/>
            <person name="Soerensen I."/>
            <person name="Sotooka R."/>
            <person name="Sugimoto N."/>
            <person name="Sugita M."/>
            <person name="Sumikawa N."/>
            <person name="Tanurdzic M."/>
            <person name="Theissen G."/>
            <person name="Ulvskov P."/>
            <person name="Wakazuki S."/>
            <person name="Weng J.K."/>
            <person name="Willats W.W."/>
            <person name="Wipf D."/>
            <person name="Wolf P.G."/>
            <person name="Yang L."/>
            <person name="Zimmer A.D."/>
            <person name="Zhu Q."/>
            <person name="Mitros T."/>
            <person name="Hellsten U."/>
            <person name="Loque D."/>
            <person name="Otillar R."/>
            <person name="Salamov A."/>
            <person name="Schmutz J."/>
            <person name="Shapiro H."/>
            <person name="Lindquist E."/>
            <person name="Lucas S."/>
            <person name="Rokhsar D."/>
            <person name="Grigoriev I.V."/>
        </authorList>
    </citation>
    <scope>NUCLEOTIDE SEQUENCE [LARGE SCALE GENOMIC DNA]</scope>
</reference>
<gene>
    <name evidence="2" type="ORF">SELMODRAFT_419167</name>
</gene>
<dbReference type="AlphaFoldDB" id="D8S825"/>
<evidence type="ECO:0000313" key="2">
    <source>
        <dbReference type="EMBL" id="EFJ19449.1"/>
    </source>
</evidence>
<sequence>MAARAHHWCSLPIQLIPDNVRRGPRCPAGMAGKSPATDGNPAAFGRSSLGFPGGARAPGARIQDDHQNPRQDDQQQQNHEQEPQEISLLLLLVPFVIGAGSVVRINRHHHNLAAFATHEVSPSGKFEVKCSKVSVKFHSQQNNKGNQGSLCFPDLTNVGGFKKNARREKEKEKKNCPQYFVIINMPPPQLSFGDRESFAICVELHVQERKHQDFKHFKLYTNIVFNLKTITTVHSFIDNGARLCTLEALRAIPFWCGPAASVSYTAAACRVQYSVVKTTSWASWIIRQGNWFIRAFKFH</sequence>
<organism evidence="3">
    <name type="scientific">Selaginella moellendorffii</name>
    <name type="common">Spikemoss</name>
    <dbReference type="NCBI Taxonomy" id="88036"/>
    <lineage>
        <taxon>Eukaryota</taxon>
        <taxon>Viridiplantae</taxon>
        <taxon>Streptophyta</taxon>
        <taxon>Embryophyta</taxon>
        <taxon>Tracheophyta</taxon>
        <taxon>Lycopodiopsida</taxon>
        <taxon>Selaginellales</taxon>
        <taxon>Selaginellaceae</taxon>
        <taxon>Selaginella</taxon>
    </lineage>
</organism>
<dbReference type="Gramene" id="EFJ19449">
    <property type="protein sequence ID" value="EFJ19449"/>
    <property type="gene ID" value="SELMODRAFT_419167"/>
</dbReference>
<dbReference type="HOGENOM" id="CLU_931897_0_0_1"/>
<dbReference type="KEGG" id="smo:SELMODRAFT_419167"/>
<accession>D8S825</accession>
<name>D8S825_SELML</name>
<feature type="compositionally biased region" description="Basic and acidic residues" evidence="1">
    <location>
        <begin position="62"/>
        <end position="73"/>
    </location>
</feature>
<feature type="region of interest" description="Disordered" evidence="1">
    <location>
        <begin position="26"/>
        <end position="82"/>
    </location>
</feature>